<name>A0A0G0XQH4_9BACT</name>
<feature type="region of interest" description="Disordered" evidence="1">
    <location>
        <begin position="1"/>
        <end position="29"/>
    </location>
</feature>
<evidence type="ECO:0000313" key="2">
    <source>
        <dbReference type="EMBL" id="KKR99095.1"/>
    </source>
</evidence>
<reference evidence="2 3" key="1">
    <citation type="journal article" date="2015" name="Nature">
        <title>rRNA introns, odd ribosomes, and small enigmatic genomes across a large radiation of phyla.</title>
        <authorList>
            <person name="Brown C.T."/>
            <person name="Hug L.A."/>
            <person name="Thomas B.C."/>
            <person name="Sharon I."/>
            <person name="Castelle C.J."/>
            <person name="Singh A."/>
            <person name="Wilkins M.J."/>
            <person name="Williams K.H."/>
            <person name="Banfield J.F."/>
        </authorList>
    </citation>
    <scope>NUCLEOTIDE SEQUENCE [LARGE SCALE GENOMIC DNA]</scope>
</reference>
<evidence type="ECO:0000256" key="1">
    <source>
        <dbReference type="SAM" id="MobiDB-lite"/>
    </source>
</evidence>
<comment type="caution">
    <text evidence="2">The sequence shown here is derived from an EMBL/GenBank/DDBJ whole genome shotgun (WGS) entry which is preliminary data.</text>
</comment>
<organism evidence="2 3">
    <name type="scientific">Candidatus Magasanikbacteria bacterium GW2011_GWC2_41_17</name>
    <dbReference type="NCBI Taxonomy" id="1619048"/>
    <lineage>
        <taxon>Bacteria</taxon>
        <taxon>Candidatus Magasanikiibacteriota</taxon>
    </lineage>
</organism>
<dbReference type="EMBL" id="LCAV01000011">
    <property type="protein sequence ID" value="KKR99095.1"/>
    <property type="molecule type" value="Genomic_DNA"/>
</dbReference>
<dbReference type="AlphaFoldDB" id="A0A0G0XQH4"/>
<feature type="compositionally biased region" description="Polar residues" evidence="1">
    <location>
        <begin position="1"/>
        <end position="17"/>
    </location>
</feature>
<accession>A0A0G0XQH4</accession>
<dbReference type="Proteomes" id="UP000034108">
    <property type="component" value="Unassembled WGS sequence"/>
</dbReference>
<evidence type="ECO:0000313" key="3">
    <source>
        <dbReference type="Proteomes" id="UP000034108"/>
    </source>
</evidence>
<sequence>MTTPDTQEPNLNISQQDQEPRPAPATDEESVVIPTQYDGLPSEIVEESWQNPAYLDAEKNNVEAGKRQKAIEAIRQKEAAREMEKTKQISERYAVLSDKQKSEFSSAQKDAVQALTEHIQGQRKIDGLSIEESFVLNKLQIAYEEFKRENPDKLFDSNFLQGIDRKVYDNLAQRLTFKVLEAKQVVGDQEKANTIRQDLDIPVKDVKIPDIITKKEPALSTAEQIKKAFEAIGGGVGAGVIAKVQEYDERIRAAKAGKPIKSGDTEQGLSVDFKSFTKQEWTENFDIKKFQKSRESQKRALEIKPIDIDQINENVGIEKRKIDSKNISFKQDGENIKVLYSGQEWYSVNGQLMEKTVGGKKIKVIISNDSSAPHASYESSSDTYTIGPKAQEEFEKDPEMFLSSINHEIAHDEYFTLDAKQQKEISDLFLQDSGLQDILKKFASTLYADKLKLGTETAGESYLRVHDVNNKATTENTLTPEGRKGLKDARSIVFEFNGKKREILVGLLITELISYMSSFEISQSVFDKVAENGRSVRGGDDPRYDVVKMCHDYIRNNPKISGQLEKFKLLGRKSEIEQIFIDLFKK</sequence>
<gene>
    <name evidence="2" type="ORF">UU49_C0011G0031</name>
</gene>
<protein>
    <submittedName>
        <fullName evidence="2">Uncharacterized protein</fullName>
    </submittedName>
</protein>
<proteinExistence type="predicted"/>